<dbReference type="Gene3D" id="1.20.1440.240">
    <property type="match status" value="1"/>
</dbReference>
<dbReference type="InterPro" id="IPR036188">
    <property type="entry name" value="FAD/NAD-bd_sf"/>
</dbReference>
<dbReference type="InterPro" id="IPR002937">
    <property type="entry name" value="Amino_oxidase"/>
</dbReference>
<reference evidence="2 3" key="1">
    <citation type="submission" date="2021-03" db="EMBL/GenBank/DDBJ databases">
        <title>Whole genome sequence of Metabacillus bambusae BG109.</title>
        <authorList>
            <person name="Jeong J.W."/>
        </authorList>
    </citation>
    <scope>NUCLEOTIDE SEQUENCE [LARGE SCALE GENOMIC DNA]</scope>
    <source>
        <strain evidence="2 3">BG109</strain>
    </source>
</reference>
<dbReference type="PROSITE" id="PS51318">
    <property type="entry name" value="TAT"/>
    <property type="match status" value="1"/>
</dbReference>
<evidence type="ECO:0000313" key="3">
    <source>
        <dbReference type="Proteomes" id="UP000663981"/>
    </source>
</evidence>
<dbReference type="RefSeq" id="WP_207981883.1">
    <property type="nucleotide sequence ID" value="NZ_JAGDEL010000029.1"/>
</dbReference>
<dbReference type="Pfam" id="PF01593">
    <property type="entry name" value="Amino_oxidase"/>
    <property type="match status" value="1"/>
</dbReference>
<name>A0ABS3N9L2_9BACI</name>
<protein>
    <submittedName>
        <fullName evidence="2">Flavin monoamine oxidase family protein</fullName>
    </submittedName>
</protein>
<dbReference type="SUPFAM" id="SSF54373">
    <property type="entry name" value="FAD-linked reductases, C-terminal domain"/>
    <property type="match status" value="1"/>
</dbReference>
<dbReference type="SUPFAM" id="SSF51905">
    <property type="entry name" value="FAD/NAD(P)-binding domain"/>
    <property type="match status" value="1"/>
</dbReference>
<sequence>MTSNQEKGMTRRDFLDQVGKVGGAVAVWGAMESLGLLGKPLMASAKEFTSPKKSDLAMANKNGKKIIILGAGIAGMTAAYELGKAGYDCKILEARERTGGRNWTVRKGTAESEINGVKQIAKFDKGLYFNAGPARIPQHHVTIDYCRELGVELEVFCNANEFSYYYQENTGPLSSQKIRKGTVKADTRGYISELLAKVSDKTLLDRPLSKEDIERLTAYLKGEGDLSSDYTYKGSTRRGYKELPGAGLKPGTIDSPLALTELLQSGMMNSISGDYDFNQQPMVFQPVGGMDQIPKALESKLSGKITFGAEVQEIRQSAEGVRIVYKTNKNGKTSEITGDYCICTIPLPVLKNISADFTPQMKNAIKNINYATTGKIGLQFKNRFWEKDDRILGGITTTNMDISQIWYPSNDFLSQKGVLVGYYNFGQNAVDYGNLPISQRQARAISQGAKIHPQYAQEFETSFSLAWHKIKYSEGGWASYSASDRTNYYPILNEPQGRIHLAGEHLSYLTGWMAGAFESARIAVSRIHEEVLKESKVTSKVG</sequence>
<proteinExistence type="predicted"/>
<evidence type="ECO:0000313" key="2">
    <source>
        <dbReference type="EMBL" id="MBO1514987.1"/>
    </source>
</evidence>
<dbReference type="InterPro" id="IPR006311">
    <property type="entry name" value="TAT_signal"/>
</dbReference>
<dbReference type="Proteomes" id="UP000663981">
    <property type="component" value="Unassembled WGS sequence"/>
</dbReference>
<evidence type="ECO:0000259" key="1">
    <source>
        <dbReference type="Pfam" id="PF01593"/>
    </source>
</evidence>
<keyword evidence="3" id="KW-1185">Reference proteome</keyword>
<comment type="caution">
    <text evidence="2">The sequence shown here is derived from an EMBL/GenBank/DDBJ whole genome shotgun (WGS) entry which is preliminary data.</text>
</comment>
<feature type="domain" description="Amine oxidase" evidence="1">
    <location>
        <begin position="73"/>
        <end position="527"/>
    </location>
</feature>
<dbReference type="EMBL" id="JAGDEL010000029">
    <property type="protein sequence ID" value="MBO1514987.1"/>
    <property type="molecule type" value="Genomic_DNA"/>
</dbReference>
<gene>
    <name evidence="2" type="ORF">I7822_25500</name>
</gene>
<dbReference type="Gene3D" id="3.50.50.60">
    <property type="entry name" value="FAD/NAD(P)-binding domain"/>
    <property type="match status" value="1"/>
</dbReference>
<dbReference type="PANTHER" id="PTHR10742:SF342">
    <property type="entry name" value="AMINE OXIDASE"/>
    <property type="match status" value="1"/>
</dbReference>
<dbReference type="PANTHER" id="PTHR10742">
    <property type="entry name" value="FLAVIN MONOAMINE OXIDASE"/>
    <property type="match status" value="1"/>
</dbReference>
<dbReference type="InterPro" id="IPR050281">
    <property type="entry name" value="Flavin_monoamine_oxidase"/>
</dbReference>
<accession>A0ABS3N9L2</accession>
<organism evidence="2 3">
    <name type="scientific">Metabacillus bambusae</name>
    <dbReference type="NCBI Taxonomy" id="2795218"/>
    <lineage>
        <taxon>Bacteria</taxon>
        <taxon>Bacillati</taxon>
        <taxon>Bacillota</taxon>
        <taxon>Bacilli</taxon>
        <taxon>Bacillales</taxon>
        <taxon>Bacillaceae</taxon>
        <taxon>Metabacillus</taxon>
    </lineage>
</organism>
<dbReference type="Gene3D" id="3.90.660.10">
    <property type="match status" value="1"/>
</dbReference>